<keyword evidence="1" id="KW-0808">Transferase</keyword>
<organism evidence="1 2">
    <name type="scientific">Massilia arenae</name>
    <dbReference type="NCBI Taxonomy" id="2603288"/>
    <lineage>
        <taxon>Bacteria</taxon>
        <taxon>Pseudomonadati</taxon>
        <taxon>Pseudomonadota</taxon>
        <taxon>Betaproteobacteria</taxon>
        <taxon>Burkholderiales</taxon>
        <taxon>Oxalobacteraceae</taxon>
        <taxon>Telluria group</taxon>
        <taxon>Massilia</taxon>
    </lineage>
</organism>
<name>A0A5C7FUL0_9BURK</name>
<proteinExistence type="predicted"/>
<dbReference type="Proteomes" id="UP000321413">
    <property type="component" value="Unassembled WGS sequence"/>
</dbReference>
<dbReference type="GO" id="GO:0016740">
    <property type="term" value="F:transferase activity"/>
    <property type="evidence" value="ECO:0007669"/>
    <property type="project" value="UniProtKB-KW"/>
</dbReference>
<comment type="caution">
    <text evidence="1">The sequence shown here is derived from an EMBL/GenBank/DDBJ whole genome shotgun (WGS) entry which is preliminary data.</text>
</comment>
<dbReference type="SUPFAM" id="SSF53756">
    <property type="entry name" value="UDP-Glycosyltransferase/glycogen phosphorylase"/>
    <property type="match status" value="1"/>
</dbReference>
<reference evidence="1 2" key="1">
    <citation type="submission" date="2019-08" db="EMBL/GenBank/DDBJ databases">
        <title>Massilia golmudensis sp. nov., isolated from sand in the Qinghai-Tibetan Plateau.</title>
        <authorList>
            <person name="Zhang B."/>
        </authorList>
    </citation>
    <scope>NUCLEOTIDE SEQUENCE [LARGE SCALE GENOMIC DNA]</scope>
    <source>
        <strain evidence="1 2">GEM5</strain>
    </source>
</reference>
<protein>
    <submittedName>
        <fullName evidence="1">Glycosyltransferase family 1 protein</fullName>
    </submittedName>
</protein>
<accession>A0A5C7FUL0</accession>
<dbReference type="Pfam" id="PF13692">
    <property type="entry name" value="Glyco_trans_1_4"/>
    <property type="match status" value="1"/>
</dbReference>
<keyword evidence="2" id="KW-1185">Reference proteome</keyword>
<dbReference type="Gene3D" id="3.40.50.2000">
    <property type="entry name" value="Glycogen Phosphorylase B"/>
    <property type="match status" value="1"/>
</dbReference>
<dbReference type="AlphaFoldDB" id="A0A5C7FUL0"/>
<dbReference type="EMBL" id="VPFD01000015">
    <property type="protein sequence ID" value="TXF98964.1"/>
    <property type="molecule type" value="Genomic_DNA"/>
</dbReference>
<gene>
    <name evidence="1" type="ORF">FVD38_14270</name>
</gene>
<evidence type="ECO:0000313" key="1">
    <source>
        <dbReference type="EMBL" id="TXF98964.1"/>
    </source>
</evidence>
<sequence>MPTLIVFCHLRWDFVFQRPQHLMTRLAEHYNVLFVEEPMHTEGEARLEKTVVAPNITVCRPHTPIHQFGFHDDQLPTLQALLANLVPEDEAPIVWFYTPMALPLLQVFKPSKVIYDCMDELAMFKNAPKQLLQRESALLNIADVVFTGGPSLYQSKRDRHANAHCFSSSVDAKHFRQAQDRAISHPDQAHIAHPRLGFYGVIDERFDVDLVSSMADAHPEWQIVLVGPVVKIDPATLPKQPNVHYMGQRTYDQLPQFLAGWDVCLLPFAMNDSTKFISPTKVLEYMAAELPCVSTPITDVKVPYGDVVEIAESHADFIAACERQLALGDDERQAQASRMREVVAGTSWDLTASRMHELIGSAVAGNKVERFFANSQEAVRVPAEQLPVAQVG</sequence>
<evidence type="ECO:0000313" key="2">
    <source>
        <dbReference type="Proteomes" id="UP000321413"/>
    </source>
</evidence>
<dbReference type="RefSeq" id="WP_147935420.1">
    <property type="nucleotide sequence ID" value="NZ_VPFD01000015.1"/>
</dbReference>